<name>Q7NVR3_CHRVO</name>
<evidence type="ECO:0000313" key="1">
    <source>
        <dbReference type="EMBL" id="AAQ59951.1"/>
    </source>
</evidence>
<dbReference type="HOGENOM" id="CLU_2179167_0_0_4"/>
<keyword evidence="2" id="KW-1185">Reference proteome</keyword>
<dbReference type="KEGG" id="cvi:CV_2279"/>
<evidence type="ECO:0000313" key="2">
    <source>
        <dbReference type="Proteomes" id="UP000001424"/>
    </source>
</evidence>
<organism evidence="1 2">
    <name type="scientific">Chromobacterium violaceum (strain ATCC 12472 / DSM 30191 / JCM 1249 / CCUG 213 / NBRC 12614 / NCIMB 9131 / NCTC 9757 / MK)</name>
    <dbReference type="NCBI Taxonomy" id="243365"/>
    <lineage>
        <taxon>Bacteria</taxon>
        <taxon>Pseudomonadati</taxon>
        <taxon>Pseudomonadota</taxon>
        <taxon>Betaproteobacteria</taxon>
        <taxon>Neisseriales</taxon>
        <taxon>Chromobacteriaceae</taxon>
        <taxon>Chromobacterium</taxon>
    </lineage>
</organism>
<dbReference type="AlphaFoldDB" id="Q7NVR3"/>
<accession>Q7NVR3</accession>
<dbReference type="Proteomes" id="UP000001424">
    <property type="component" value="Chromosome"/>
</dbReference>
<protein>
    <submittedName>
        <fullName evidence="1">Uncharacterized protein</fullName>
    </submittedName>
</protein>
<proteinExistence type="predicted"/>
<gene>
    <name evidence="1" type="ordered locus">CV_2279</name>
</gene>
<dbReference type="STRING" id="243365.CV_2279"/>
<dbReference type="EMBL" id="AE016825">
    <property type="protein sequence ID" value="AAQ59951.1"/>
    <property type="molecule type" value="Genomic_DNA"/>
</dbReference>
<reference evidence="1 2" key="1">
    <citation type="journal article" date="2003" name="Proc. Natl. Acad. Sci. U.S.A.">
        <title>The complete genome sequence of Chromobacterium violaceum reveals remarkable and exploitable bacterial adaptability.</title>
        <authorList>
            <person name="Vasconcelos A.T.R."/>
            <person name="de Almeida D.F."/>
            <person name="Almeida F.C."/>
            <person name="de Almeida L.G.P."/>
            <person name="de Almeida R."/>
            <person name="Goncalves J.A.A."/>
            <person name="Andrade E.M."/>
            <person name="Antonio R.V."/>
            <person name="Araripe J."/>
            <person name="de Araujo M.F.F."/>
            <person name="Filho S.A."/>
            <person name="Azevedo V."/>
            <person name="Batista A.J."/>
            <person name="Bataus L.A.M."/>
            <person name="Batista J.S."/>
            <person name="Belo A."/>
            <person name="vander Berg C."/>
            <person name="Blamey J."/>
            <person name="Bogo M."/>
            <person name="Bonato S."/>
            <person name="Bordignon J."/>
            <person name="Brito C.A."/>
            <person name="Brocchi M."/>
            <person name="Burity H.A."/>
            <person name="Camargo A.A."/>
            <person name="Cardoso D.D.P."/>
            <person name="Carneiro N.P."/>
            <person name="Carraro D.M."/>
            <person name="Carvalho C.M.B."/>
            <person name="Cascardo J.C.M."/>
            <person name="Cavada B.S."/>
            <person name="Chueire L.M.O."/>
            <person name="Pasa T.B.C."/>
            <person name="Duran N."/>
            <person name="Fagundes N."/>
            <person name="Falcao C.L."/>
            <person name="Fantinatti F."/>
            <person name="Farias I.P."/>
            <person name="Felipe M.S.S."/>
            <person name="Ferrari L.P."/>
            <person name="Ferro J.A."/>
            <person name="Ferro M.I.T."/>
            <person name="Franco G.R."/>
            <person name="Freitas N.S.A."/>
            <person name="Furlan L.R."/>
            <person name="Gazzinelli R.T."/>
            <person name="Gomes E.A."/>
            <person name="Goncalves P.R."/>
            <person name="Grangeiro T.B."/>
            <person name="Grattapaglia D."/>
            <person name="Grisard E.C."/>
            <person name="Guimaraes C.T."/>
            <person name="Hanna E.S."/>
            <person name="Hungria M."/>
            <person name="Jardim S.N."/>
            <person name="Laurino J."/>
            <person name="Leoi L.C.T."/>
            <person name="Fassarella L."/>
            <person name="Lima A."/>
            <person name="Loureiro M.F."/>
            <person name="Lyra M.C.P."/>
            <person name="Macedo M."/>
            <person name="Madeira H.M.F."/>
            <person name="Manfio G.P."/>
            <person name="Maranhao A.Q."/>
            <person name="Martins W.S."/>
            <person name="di Mauro S.M.Z."/>
            <person name="de Medeiros S.R.B."/>
            <person name="Meissner R.D.V."/>
            <person name="Menck C.F.M."/>
            <person name="Moreira M.A.M."/>
            <person name="Nascimento F.F."/>
            <person name="Nicolas M.F."/>
            <person name="Oliveira J.G."/>
            <person name="Oliveira S.C."/>
            <person name="Paixao R.F.C."/>
            <person name="Parente J.A."/>
            <person name="Pedrosa F.O."/>
            <person name="Pena S.J.D."/>
            <person name="Perreira J.O."/>
            <person name="Perreira M."/>
            <person name="Pinto L.S.R.C."/>
            <person name="Pinto L.S."/>
            <person name="Porto J.I.R."/>
            <person name="Potrich D.P."/>
            <person name="Neto C.E.R."/>
            <person name="Reis A.M.M."/>
            <person name="Rigo L.U."/>
            <person name="Rondinelli E."/>
            <person name="dos Santos E.B.P."/>
            <person name="Santos F.R."/>
            <person name="Schneider M.P.C."/>
            <person name="Seuanez H.N."/>
            <person name="Silva A.M.R."/>
            <person name="da Silva A.L.C."/>
            <person name="Silva D.W."/>
            <person name="Silva R."/>
            <person name="Simoes I.C."/>
            <person name="Simon D."/>
            <person name="Soares C.M.A."/>
            <person name="Soares R.B.A."/>
            <person name="Souza E.M."/>
            <person name="Souza K.R.L."/>
            <person name="Souza R.C."/>
            <person name="Steffens M.B.R."/>
            <person name="Steindel M."/>
            <person name="Teixeira S.R."/>
            <person name="Urmenyi T."/>
            <person name="Vettore A."/>
            <person name="Wassem R."/>
            <person name="Zaha A."/>
            <person name="Simpson A.J.G."/>
        </authorList>
    </citation>
    <scope>NUCLEOTIDE SEQUENCE [LARGE SCALE GENOMIC DNA]</scope>
    <source>
        <strain evidence="2">ATCC 12472 / DSM 30191 / JCM 1249 / NBRC 12614 / NCIMB 9131 / NCTC 9757</strain>
    </source>
</reference>
<sequence>MPWEKIFQAFFIAPCIYGICLESKRRSDAARGMAKDWLQRNYRGCYIQSIQSSSWRWPVVVIMKVYTSKDEDFEIKLKIGLFFGGVFNDKIRIIYIRKTKNPLRAKSST</sequence>